<dbReference type="EMBL" id="MWPQ01000035">
    <property type="protein sequence ID" value="OPH83283.1"/>
    <property type="molecule type" value="Genomic_DNA"/>
</dbReference>
<protein>
    <submittedName>
        <fullName evidence="1">Uncharacterized protein</fullName>
    </submittedName>
</protein>
<evidence type="ECO:0000313" key="2">
    <source>
        <dbReference type="Proteomes" id="UP000189940"/>
    </source>
</evidence>
<dbReference type="AlphaFoldDB" id="A0A1V4HZB4"/>
<reference evidence="1 2" key="1">
    <citation type="submission" date="2017-02" db="EMBL/GenBank/DDBJ databases">
        <title>Genome sequence of the nitrite-oxidizing bacterium Nitrobacter vulgaris strain Ab1.</title>
        <authorList>
            <person name="Mellbye B.L."/>
            <person name="Davis E.W."/>
            <person name="Spieck E."/>
            <person name="Chang J.H."/>
            <person name="Bottomley P.J."/>
            <person name="Sayavedra-Soto L.A."/>
        </authorList>
    </citation>
    <scope>NUCLEOTIDE SEQUENCE [LARGE SCALE GENOMIC DNA]</scope>
    <source>
        <strain evidence="1 2">Ab1</strain>
    </source>
</reference>
<evidence type="ECO:0000313" key="1">
    <source>
        <dbReference type="EMBL" id="OPH83283.1"/>
    </source>
</evidence>
<name>A0A1V4HZB4_NITVU</name>
<accession>A0A1V4HZB4</accession>
<comment type="caution">
    <text evidence="1">The sequence shown here is derived from an EMBL/GenBank/DDBJ whole genome shotgun (WGS) entry which is preliminary data.</text>
</comment>
<sequence length="63" mass="6999">MALAMFLDDDAEALRRYKAGDRSSDRVVNYFGGQGLEGPAREWREPCSIWNLAANLILKVGAL</sequence>
<gene>
    <name evidence="1" type="ORF">B2M20_07815</name>
</gene>
<organism evidence="1 2">
    <name type="scientific">Nitrobacter vulgaris</name>
    <dbReference type="NCBI Taxonomy" id="29421"/>
    <lineage>
        <taxon>Bacteria</taxon>
        <taxon>Pseudomonadati</taxon>
        <taxon>Pseudomonadota</taxon>
        <taxon>Alphaproteobacteria</taxon>
        <taxon>Hyphomicrobiales</taxon>
        <taxon>Nitrobacteraceae</taxon>
        <taxon>Nitrobacter</taxon>
    </lineage>
</organism>
<dbReference type="STRING" id="29421.B2M20_07815"/>
<dbReference type="Proteomes" id="UP000189940">
    <property type="component" value="Unassembled WGS sequence"/>
</dbReference>
<keyword evidence="2" id="KW-1185">Reference proteome</keyword>
<proteinExistence type="predicted"/>